<dbReference type="RefSeq" id="WP_065225872.1">
    <property type="nucleotide sequence ID" value="NZ_CP011518.2"/>
</dbReference>
<dbReference type="PANTHER" id="PTHR43433:SF10">
    <property type="entry name" value="AB HYDROLASE-1 DOMAIN-CONTAINING PROTEIN"/>
    <property type="match status" value="1"/>
</dbReference>
<dbReference type="Pfam" id="PF12697">
    <property type="entry name" value="Abhydrolase_6"/>
    <property type="match status" value="1"/>
</dbReference>
<dbReference type="Proteomes" id="UP000035050">
    <property type="component" value="Plasmid pPO70-1"/>
</dbReference>
<proteinExistence type="predicted"/>
<organism evidence="2 3">
    <name type="scientific">Pandoraea oxalativorans</name>
    <dbReference type="NCBI Taxonomy" id="573737"/>
    <lineage>
        <taxon>Bacteria</taxon>
        <taxon>Pseudomonadati</taxon>
        <taxon>Pseudomonadota</taxon>
        <taxon>Betaproteobacteria</taxon>
        <taxon>Burkholderiales</taxon>
        <taxon>Burkholderiaceae</taxon>
        <taxon>Pandoraea</taxon>
    </lineage>
</organism>
<feature type="domain" description="AB hydrolase-1" evidence="1">
    <location>
        <begin position="6"/>
        <end position="248"/>
    </location>
</feature>
<dbReference type="AlphaFoldDB" id="A0A192B0W7"/>
<keyword evidence="3" id="KW-1185">Reference proteome</keyword>
<keyword evidence="2" id="KW-0614">Plasmid</keyword>
<name>A0A192B0W7_9BURK</name>
<dbReference type="KEGG" id="pox:MB84_29190"/>
<dbReference type="EMBL" id="CP011518">
    <property type="protein sequence ID" value="ANJ86763.1"/>
    <property type="molecule type" value="Genomic_DNA"/>
</dbReference>
<dbReference type="Gene3D" id="3.10.450.50">
    <property type="match status" value="1"/>
</dbReference>
<evidence type="ECO:0000313" key="2">
    <source>
        <dbReference type="EMBL" id="ANJ86763.1"/>
    </source>
</evidence>
<dbReference type="SUPFAM" id="SSF53474">
    <property type="entry name" value="alpha/beta-Hydrolases"/>
    <property type="match status" value="1"/>
</dbReference>
<reference evidence="2" key="1">
    <citation type="submission" date="2016-06" db="EMBL/GenBank/DDBJ databases">
        <title>Pandoraea oxalativorans DSM 23570 Genome Sequencing.</title>
        <authorList>
            <person name="Ee R."/>
            <person name="Lim Y.-L."/>
            <person name="Yong D."/>
            <person name="Yin W.-F."/>
            <person name="Chan K.-G."/>
        </authorList>
    </citation>
    <scope>NUCLEOTIDE SEQUENCE</scope>
    <source>
        <strain evidence="2">DSM 23570</strain>
        <plasmid evidence="2">pPO70-1</plasmid>
    </source>
</reference>
<dbReference type="OrthoDB" id="8612291at2"/>
<evidence type="ECO:0000313" key="3">
    <source>
        <dbReference type="Proteomes" id="UP000035050"/>
    </source>
</evidence>
<dbReference type="InterPro" id="IPR000073">
    <property type="entry name" value="AB_hydrolase_1"/>
</dbReference>
<dbReference type="InterPro" id="IPR029058">
    <property type="entry name" value="AB_hydrolase_fold"/>
</dbReference>
<evidence type="ECO:0000259" key="1">
    <source>
        <dbReference type="Pfam" id="PF12697"/>
    </source>
</evidence>
<accession>A0A192B0W7</accession>
<dbReference type="SUPFAM" id="SSF54427">
    <property type="entry name" value="NTF2-like"/>
    <property type="match status" value="1"/>
</dbReference>
<dbReference type="PANTHER" id="PTHR43433">
    <property type="entry name" value="HYDROLASE, ALPHA/BETA FOLD FAMILY PROTEIN"/>
    <property type="match status" value="1"/>
</dbReference>
<dbReference type="InterPro" id="IPR050471">
    <property type="entry name" value="AB_hydrolase"/>
</dbReference>
<geneLocation type="plasmid" evidence="2 3">
    <name>pPO70-1</name>
</geneLocation>
<dbReference type="InterPro" id="IPR032710">
    <property type="entry name" value="NTF2-like_dom_sf"/>
</dbReference>
<sequence length="406" mass="44662">MTEPGVLLIHGLGGTQYDLGSLQKRLKHAGFAVYSPTLPGHGTRPEDLVQVRVGDWLDAVRQKYHEVIGRHEVLHVVGMCMGALLAVELVKRERHARGRLVALAPPVFIDGWATPWYREVRRLLYHVPGAAERMKIVEEAPYGLKNEQLRAIIQAKFKRGDNFHYRWVPLACIREVDRLRAMVMRGLDSIVCPTLVVHAREDELTSLRSAHYLVEHIGGRGHAGRARMVVLEDSYHMVCVDNDREIVARNVLEFLGVTAESSLGIAASEPGMSAADLQALLTAVLADLARGDFASLFARGTPEVVWSQPGTNRTSGVFRGSQGLARMQAWAGEIRFDAFGAPSINRGMAVVPATLRASADFASQGIVAVAVHAGRLRELRWFPDAVQSEDTYFGATTPAQMKTPVV</sequence>
<protein>
    <submittedName>
        <fullName evidence="2">Esterase</fullName>
    </submittedName>
</protein>
<gene>
    <name evidence="2" type="ORF">MB84_29190</name>
</gene>
<dbReference type="Gene3D" id="3.40.50.1820">
    <property type="entry name" value="alpha/beta hydrolase"/>
    <property type="match status" value="1"/>
</dbReference>